<dbReference type="GO" id="GO:0033739">
    <property type="term" value="F:preQ1 synthase activity"/>
    <property type="evidence" value="ECO:0007669"/>
    <property type="project" value="UniProtKB-UniRule"/>
</dbReference>
<comment type="pathway">
    <text evidence="5">tRNA modification; tRNA-queuosine biosynthesis.</text>
</comment>
<evidence type="ECO:0000256" key="1">
    <source>
        <dbReference type="ARBA" id="ARBA00022490"/>
    </source>
</evidence>
<keyword evidence="2 5" id="KW-0671">Queuosine biosynthesis</keyword>
<comment type="function">
    <text evidence="5">Catalyzes the NADPH-dependent reduction of 7-cyano-7-deazaguanine (preQ0) to 7-aminomethyl-7-deazaguanine (preQ1).</text>
</comment>
<feature type="binding site" evidence="5">
    <location>
        <begin position="89"/>
        <end position="90"/>
    </location>
    <ligand>
        <name>NADPH</name>
        <dbReference type="ChEBI" id="CHEBI:57783"/>
    </ligand>
</feature>
<dbReference type="EC" id="1.7.1.13" evidence="5"/>
<dbReference type="GO" id="GO:0005737">
    <property type="term" value="C:cytoplasm"/>
    <property type="evidence" value="ECO:0007669"/>
    <property type="project" value="UniProtKB-SubCell"/>
</dbReference>
<dbReference type="InterPro" id="IPR043133">
    <property type="entry name" value="GTP-CH-I_C/QueF"/>
</dbReference>
<dbReference type="SUPFAM" id="SSF55620">
    <property type="entry name" value="Tetrahydrobiopterin biosynthesis enzymes-like"/>
    <property type="match status" value="1"/>
</dbReference>
<feature type="binding site" evidence="5">
    <location>
        <begin position="255"/>
        <end position="256"/>
    </location>
    <ligand>
        <name>NADPH</name>
        <dbReference type="ChEBI" id="CHEBI:57783"/>
    </ligand>
</feature>
<dbReference type="Proteomes" id="UP000664654">
    <property type="component" value="Unassembled WGS sequence"/>
</dbReference>
<comment type="subcellular location">
    <subcellularLocation>
        <location evidence="5">Cytoplasm</location>
    </subcellularLocation>
</comment>
<reference evidence="7" key="1">
    <citation type="submission" date="2021-03" db="EMBL/GenBank/DDBJ databases">
        <title>novel species isolated from a fishpond in China.</title>
        <authorList>
            <person name="Lu H."/>
            <person name="Cai Z."/>
        </authorList>
    </citation>
    <scope>NUCLEOTIDE SEQUENCE</scope>
    <source>
        <strain evidence="7">JCM 30855</strain>
    </source>
</reference>
<name>A0A939DLM7_9ALTE</name>
<feature type="active site" description="Thioimide intermediate" evidence="5">
    <location>
        <position position="187"/>
    </location>
</feature>
<dbReference type="InterPro" id="IPR016428">
    <property type="entry name" value="QueF_type2"/>
</dbReference>
<keyword evidence="8" id="KW-1185">Reference proteome</keyword>
<comment type="subunit">
    <text evidence="5">Homodimer.</text>
</comment>
<evidence type="ECO:0000256" key="4">
    <source>
        <dbReference type="ARBA" id="ARBA00023002"/>
    </source>
</evidence>
<dbReference type="InterPro" id="IPR029500">
    <property type="entry name" value="QueF"/>
</dbReference>
<sequence length="279" mass="32058">MTKQSSPSGLDHLSLGKASEYVDQYSPGLLQPVPRSLNRQDLGIVDKQPFEGVDIWNGYELSWLNRKGKPCLALLQAIVPASSPNLIESKSFKLYLNSFNQWKLDNKEQLQALLEKDLTECAAAPVRVSLFDIQGDARFEVSHFPDALLLDELDVEIEQYQPDSTLLQTTNKLVDKTHLSHLLKSNCLITSQPDWGSVFIRYQGREIVPESLLKYLVSFRQHNEFHEQCVERIFCDLMAQCHPEKLTVYARYTRRGGLDINPFRSNFESPYPNQRMIRQ</sequence>
<dbReference type="RefSeq" id="WP_206572946.1">
    <property type="nucleotide sequence ID" value="NZ_JAFKCV010000003.1"/>
</dbReference>
<dbReference type="Pfam" id="PF14489">
    <property type="entry name" value="QueF"/>
    <property type="match status" value="1"/>
</dbReference>
<evidence type="ECO:0000256" key="3">
    <source>
        <dbReference type="ARBA" id="ARBA00022857"/>
    </source>
</evidence>
<dbReference type="NCBIfam" id="TIGR03138">
    <property type="entry name" value="QueF"/>
    <property type="match status" value="1"/>
</dbReference>
<proteinExistence type="inferred from homology"/>
<evidence type="ECO:0000313" key="7">
    <source>
        <dbReference type="EMBL" id="MBN7824829.1"/>
    </source>
</evidence>
<dbReference type="PIRSF" id="PIRSF004750">
    <property type="entry name" value="Nitrile_oxidored_YqcD_prd"/>
    <property type="match status" value="1"/>
</dbReference>
<dbReference type="InterPro" id="IPR029139">
    <property type="entry name" value="QueF_N"/>
</dbReference>
<dbReference type="PANTHER" id="PTHR34354:SF1">
    <property type="entry name" value="NADPH-DEPENDENT 7-CYANO-7-DEAZAGUANINE REDUCTASE"/>
    <property type="match status" value="1"/>
</dbReference>
<evidence type="ECO:0000256" key="2">
    <source>
        <dbReference type="ARBA" id="ARBA00022785"/>
    </source>
</evidence>
<dbReference type="PANTHER" id="PTHR34354">
    <property type="entry name" value="NADPH-DEPENDENT 7-CYANO-7-DEAZAGUANINE REDUCTASE"/>
    <property type="match status" value="1"/>
</dbReference>
<accession>A0A939DLM7</accession>
<dbReference type="GO" id="GO:0008616">
    <property type="term" value="P:tRNA queuosine(34) biosynthetic process"/>
    <property type="evidence" value="ECO:0007669"/>
    <property type="project" value="UniProtKB-UniRule"/>
</dbReference>
<comment type="caution">
    <text evidence="7">The sequence shown here is derived from an EMBL/GenBank/DDBJ whole genome shotgun (WGS) entry which is preliminary data.</text>
</comment>
<organism evidence="7 8">
    <name type="scientific">Bowmanella dokdonensis</name>
    <dbReference type="NCBI Taxonomy" id="751969"/>
    <lineage>
        <taxon>Bacteria</taxon>
        <taxon>Pseudomonadati</taxon>
        <taxon>Pseudomonadota</taxon>
        <taxon>Gammaproteobacteria</taxon>
        <taxon>Alteromonadales</taxon>
        <taxon>Alteromonadaceae</taxon>
        <taxon>Bowmanella</taxon>
    </lineage>
</organism>
<dbReference type="HAMAP" id="MF_00817">
    <property type="entry name" value="QueF_type2"/>
    <property type="match status" value="1"/>
</dbReference>
<feature type="domain" description="NADPH-dependent 7-cyano-7-deazaguanine reductase N-terminal" evidence="6">
    <location>
        <begin position="21"/>
        <end position="130"/>
    </location>
</feature>
<dbReference type="AlphaFoldDB" id="A0A939DLM7"/>
<evidence type="ECO:0000259" key="6">
    <source>
        <dbReference type="Pfam" id="PF14819"/>
    </source>
</evidence>
<dbReference type="Gene3D" id="3.30.1130.10">
    <property type="match status" value="2"/>
</dbReference>
<dbReference type="Pfam" id="PF14819">
    <property type="entry name" value="QueF_N"/>
    <property type="match status" value="1"/>
</dbReference>
<protein>
    <recommendedName>
        <fullName evidence="5">NADPH-dependent 7-cyano-7-deazaguanine reductase</fullName>
        <ecNumber evidence="5">1.7.1.13</ecNumber>
    </recommendedName>
    <alternativeName>
        <fullName evidence="5">7-cyano-7-carbaguanine reductase</fullName>
    </alternativeName>
    <alternativeName>
        <fullName evidence="5">NADPH-dependent nitrile oxidoreductase</fullName>
    </alternativeName>
    <alternativeName>
        <fullName evidence="5">PreQ(0) reductase</fullName>
    </alternativeName>
</protein>
<keyword evidence="1 5" id="KW-0963">Cytoplasm</keyword>
<feature type="binding site" evidence="5">
    <location>
        <begin position="87"/>
        <end position="89"/>
    </location>
    <ligand>
        <name>substrate</name>
    </ligand>
</feature>
<evidence type="ECO:0000256" key="5">
    <source>
        <dbReference type="HAMAP-Rule" id="MF_00817"/>
    </source>
</evidence>
<evidence type="ECO:0000313" key="8">
    <source>
        <dbReference type="Proteomes" id="UP000664654"/>
    </source>
</evidence>
<gene>
    <name evidence="5 7" type="primary">queF</name>
    <name evidence="7" type="ORF">J0A66_06270</name>
</gene>
<dbReference type="InterPro" id="IPR050084">
    <property type="entry name" value="NADPH_dep_7-cyano-7-deazaG_red"/>
</dbReference>
<feature type="active site" description="Proton donor" evidence="5">
    <location>
        <position position="194"/>
    </location>
</feature>
<keyword evidence="3 5" id="KW-0521">NADP</keyword>
<dbReference type="EMBL" id="JAFKCV010000003">
    <property type="protein sequence ID" value="MBN7824829.1"/>
    <property type="molecule type" value="Genomic_DNA"/>
</dbReference>
<feature type="binding site" evidence="5">
    <location>
        <begin position="226"/>
        <end position="227"/>
    </location>
    <ligand>
        <name>substrate</name>
    </ligand>
</feature>
<keyword evidence="4 5" id="KW-0560">Oxidoreductase</keyword>
<comment type="catalytic activity">
    <reaction evidence="5">
        <text>7-aminomethyl-7-carbaguanine + 2 NADP(+) = 7-cyano-7-carbaguanine + 2 NADPH + 3 H(+)</text>
        <dbReference type="Rhea" id="RHEA:13409"/>
        <dbReference type="ChEBI" id="CHEBI:15378"/>
        <dbReference type="ChEBI" id="CHEBI:45075"/>
        <dbReference type="ChEBI" id="CHEBI:57783"/>
        <dbReference type="ChEBI" id="CHEBI:58349"/>
        <dbReference type="ChEBI" id="CHEBI:58703"/>
        <dbReference type="EC" id="1.7.1.13"/>
    </reaction>
</comment>
<comment type="similarity">
    <text evidence="5">Belongs to the GTP cyclohydrolase I family. QueF type 2 subfamily.</text>
</comment>